<dbReference type="GO" id="GO:0000978">
    <property type="term" value="F:RNA polymerase II cis-regulatory region sequence-specific DNA binding"/>
    <property type="evidence" value="ECO:0007669"/>
    <property type="project" value="InterPro"/>
</dbReference>
<feature type="domain" description="RBP-J/Cbf11/Cbf12 DNA binding" evidence="8">
    <location>
        <begin position="23"/>
        <end position="219"/>
    </location>
</feature>
<reference evidence="10" key="1">
    <citation type="submission" date="2014-08" db="EMBL/GenBank/DDBJ databases">
        <authorList>
            <person name="Sharma Rahul"/>
            <person name="Thines Marco"/>
        </authorList>
    </citation>
    <scope>NUCLEOTIDE SEQUENCE</scope>
</reference>
<feature type="domain" description="Beta-trefoil DNA-binding" evidence="9">
    <location>
        <begin position="227"/>
        <end position="462"/>
    </location>
</feature>
<evidence type="ECO:0000256" key="4">
    <source>
        <dbReference type="ARBA" id="ARBA00023125"/>
    </source>
</evidence>
<feature type="compositionally biased region" description="Basic and acidic residues" evidence="7">
    <location>
        <begin position="628"/>
        <end position="638"/>
    </location>
</feature>
<protein>
    <submittedName>
        <fullName evidence="10">p53-like transcription factor, DNA-binding</fullName>
    </submittedName>
</protein>
<keyword evidence="5" id="KW-0804">Transcription</keyword>
<dbReference type="InterPro" id="IPR040159">
    <property type="entry name" value="CLS_fam"/>
</dbReference>
<evidence type="ECO:0000259" key="8">
    <source>
        <dbReference type="SMART" id="SM01267"/>
    </source>
</evidence>
<evidence type="ECO:0000256" key="2">
    <source>
        <dbReference type="ARBA" id="ARBA00009704"/>
    </source>
</evidence>
<dbReference type="SUPFAM" id="SSF49417">
    <property type="entry name" value="p53-like transcription factors"/>
    <property type="match status" value="1"/>
</dbReference>
<dbReference type="SUPFAM" id="SSF110217">
    <property type="entry name" value="DNA-binding protein LAG-1 (CSL)"/>
    <property type="match status" value="1"/>
</dbReference>
<comment type="subcellular location">
    <subcellularLocation>
        <location evidence="1">Nucleus</location>
    </subcellularLocation>
</comment>
<dbReference type="GO" id="GO:0005634">
    <property type="term" value="C:nucleus"/>
    <property type="evidence" value="ECO:0007669"/>
    <property type="project" value="UniProtKB-SubCell"/>
</dbReference>
<comment type="similarity">
    <text evidence="2">Belongs to the Su(H) family.</text>
</comment>
<sequence>MNPSESSALYLSSDQRFKQGERSLIIISPVVGQKFLCPPPAVYLVGPAWFDPLVHPQDFANYIQNQASFKLNPRLEPPQIVLSISGEVPPAVKQATVRWTSIEADTWPNELFTSDPSADKHADLTSPNDHGPHRTDEPPLYGYAIDRTLYLTEGITPPDAADGICGKKNTKRVIKTTVNITAPPVVPGVPGIQIGTFEGKEIKLVSKPVRKKPGLPLSSGNGKAIDIALTHGSLLSLYQRHRSQASLTRYLCMSDCTSWILATDGSNLCPDEGLKRRESRNLLHPIMFMAKPDVWNAYIIWKVNTQRPSPATPSFPMPELDWPAPPEEAIPFNPSKPKPIRYNNTIMLQCPQSGALSPVLVIRRSADAGYIVGGDPEDMEYDEEERACCPPGEGPGELVTQLQKVALEVYSPSRVPLAPGSFGTSGSFFAIHEERIQTDQPQTNRSAFSGPPDPVKHGTASWFVRVEDRSLWSVVSVESVKHTFCIPRIPTGAKEGGRQLGILDRPVNPLPQILKVETLESSGTTQWIEHKGFKAEILVTDGEEQRDLAVLRGMKFQKFPNSSFSSYDLMFGTTPSPRTELRCEELLTAIIPDEHISRNSLIRREILDQGQDESKMDLDGFQNGYAHAKKEEKDEERPVLSLYIS</sequence>
<keyword evidence="4 10" id="KW-0238">DNA-binding</keyword>
<name>A0A0F7SW87_PHARH</name>
<feature type="region of interest" description="Disordered" evidence="7">
    <location>
        <begin position="613"/>
        <end position="645"/>
    </location>
</feature>
<evidence type="ECO:0000259" key="9">
    <source>
        <dbReference type="SMART" id="SM01268"/>
    </source>
</evidence>
<evidence type="ECO:0000313" key="10">
    <source>
        <dbReference type="EMBL" id="CED85029.1"/>
    </source>
</evidence>
<keyword evidence="6" id="KW-0539">Nucleus</keyword>
<evidence type="ECO:0000256" key="1">
    <source>
        <dbReference type="ARBA" id="ARBA00004123"/>
    </source>
</evidence>
<organism evidence="10">
    <name type="scientific">Phaffia rhodozyma</name>
    <name type="common">Yeast</name>
    <name type="synonym">Xanthophyllomyces dendrorhous</name>
    <dbReference type="NCBI Taxonomy" id="264483"/>
    <lineage>
        <taxon>Eukaryota</taxon>
        <taxon>Fungi</taxon>
        <taxon>Dikarya</taxon>
        <taxon>Basidiomycota</taxon>
        <taxon>Agaricomycotina</taxon>
        <taxon>Tremellomycetes</taxon>
        <taxon>Cystofilobasidiales</taxon>
        <taxon>Mrakiaceae</taxon>
        <taxon>Phaffia</taxon>
    </lineage>
</organism>
<dbReference type="InterPro" id="IPR037095">
    <property type="entry name" value="RBP-J/Cbf11_DNA-bd_sf"/>
</dbReference>
<dbReference type="InterPro" id="IPR015351">
    <property type="entry name" value="RBP-J/Cbf11/Cbf12_DNA-bd"/>
</dbReference>
<accession>A0A0F7SW87</accession>
<dbReference type="InterPro" id="IPR015350">
    <property type="entry name" value="Beta-trefoil_DNA-bd_dom"/>
</dbReference>
<dbReference type="Gene3D" id="2.80.10.50">
    <property type="match status" value="1"/>
</dbReference>
<proteinExistence type="inferred from homology"/>
<keyword evidence="3" id="KW-0805">Transcription regulation</keyword>
<evidence type="ECO:0000256" key="6">
    <source>
        <dbReference type="ARBA" id="ARBA00023242"/>
    </source>
</evidence>
<dbReference type="InterPro" id="IPR036358">
    <property type="entry name" value="BTD_sf"/>
</dbReference>
<dbReference type="AlphaFoldDB" id="A0A0F7SW87"/>
<dbReference type="PANTHER" id="PTHR10665">
    <property type="entry name" value="RECOMBINING BINDING PROTEIN SUPPRESSOR OF HAIRLESS"/>
    <property type="match status" value="1"/>
</dbReference>
<dbReference type="GO" id="GO:0001228">
    <property type="term" value="F:DNA-binding transcription activator activity, RNA polymerase II-specific"/>
    <property type="evidence" value="ECO:0007669"/>
    <property type="project" value="InterPro"/>
</dbReference>
<evidence type="ECO:0000256" key="7">
    <source>
        <dbReference type="SAM" id="MobiDB-lite"/>
    </source>
</evidence>
<dbReference type="Pfam" id="PF09271">
    <property type="entry name" value="LAG1-DNAbind"/>
    <property type="match status" value="1"/>
</dbReference>
<dbReference type="InterPro" id="IPR008967">
    <property type="entry name" value="p53-like_TF_DNA-bd_sf"/>
</dbReference>
<evidence type="ECO:0000256" key="3">
    <source>
        <dbReference type="ARBA" id="ARBA00023015"/>
    </source>
</evidence>
<dbReference type="SMART" id="SM01268">
    <property type="entry name" value="BTD"/>
    <property type="match status" value="1"/>
</dbReference>
<dbReference type="Gene3D" id="2.60.40.1450">
    <property type="entry name" value="LAG1, DNA binding domain"/>
    <property type="match status" value="1"/>
</dbReference>
<evidence type="ECO:0000256" key="5">
    <source>
        <dbReference type="ARBA" id="ARBA00023163"/>
    </source>
</evidence>
<feature type="region of interest" description="Disordered" evidence="7">
    <location>
        <begin position="110"/>
        <end position="139"/>
    </location>
</feature>
<dbReference type="SMART" id="SM01267">
    <property type="entry name" value="LAG1_DNAbind"/>
    <property type="match status" value="1"/>
</dbReference>
<dbReference type="EMBL" id="LN483332">
    <property type="protein sequence ID" value="CED85029.1"/>
    <property type="molecule type" value="Genomic_DNA"/>
</dbReference>